<dbReference type="Proteomes" id="UP001161247">
    <property type="component" value="Chromosome 4"/>
</dbReference>
<dbReference type="EMBL" id="OX459121">
    <property type="protein sequence ID" value="CAI9102481.1"/>
    <property type="molecule type" value="Genomic_DNA"/>
</dbReference>
<evidence type="ECO:0000256" key="1">
    <source>
        <dbReference type="SAM" id="MobiDB-lite"/>
    </source>
</evidence>
<feature type="compositionally biased region" description="Low complexity" evidence="1">
    <location>
        <begin position="84"/>
        <end position="98"/>
    </location>
</feature>
<protein>
    <submittedName>
        <fullName evidence="2">OLC1v1000761C1</fullName>
    </submittedName>
</protein>
<feature type="region of interest" description="Disordered" evidence="1">
    <location>
        <begin position="79"/>
        <end position="101"/>
    </location>
</feature>
<proteinExistence type="predicted"/>
<gene>
    <name evidence="2" type="ORF">OLC1_LOCUS11824</name>
</gene>
<sequence length="182" mass="19735">MLADSLTAVGSPISDDDLVLQILAGLPSTYQSVSITISHRVPLPKFVEARSMLFLHEVQLQHIAPSSLSTATNALVAASSTDLSQQQSNTPSQQQQSSNRGRGGVAVFRIIGDVAVHNQFFGQYPSSFSTPFNSYTASMFTPRQRAPSLLGPAPSFQSNPTAVRCQLCNQFNHSARDCYQFQ</sequence>
<organism evidence="2 3">
    <name type="scientific">Oldenlandia corymbosa var. corymbosa</name>
    <dbReference type="NCBI Taxonomy" id="529605"/>
    <lineage>
        <taxon>Eukaryota</taxon>
        <taxon>Viridiplantae</taxon>
        <taxon>Streptophyta</taxon>
        <taxon>Embryophyta</taxon>
        <taxon>Tracheophyta</taxon>
        <taxon>Spermatophyta</taxon>
        <taxon>Magnoliopsida</taxon>
        <taxon>eudicotyledons</taxon>
        <taxon>Gunneridae</taxon>
        <taxon>Pentapetalae</taxon>
        <taxon>asterids</taxon>
        <taxon>lamiids</taxon>
        <taxon>Gentianales</taxon>
        <taxon>Rubiaceae</taxon>
        <taxon>Rubioideae</taxon>
        <taxon>Spermacoceae</taxon>
        <taxon>Hedyotis-Oldenlandia complex</taxon>
        <taxon>Oldenlandia</taxon>
    </lineage>
</organism>
<name>A0AAV1D4N6_OLDCO</name>
<dbReference type="PANTHER" id="PTHR47481">
    <property type="match status" value="1"/>
</dbReference>
<dbReference type="AlphaFoldDB" id="A0AAV1D4N6"/>
<dbReference type="PANTHER" id="PTHR47481:SF29">
    <property type="entry name" value="RETROTRANSPOSON GAG DOMAIN-CONTAINING PROTEIN"/>
    <property type="match status" value="1"/>
</dbReference>
<keyword evidence="3" id="KW-1185">Reference proteome</keyword>
<evidence type="ECO:0000313" key="3">
    <source>
        <dbReference type="Proteomes" id="UP001161247"/>
    </source>
</evidence>
<reference evidence="2" key="1">
    <citation type="submission" date="2023-03" db="EMBL/GenBank/DDBJ databases">
        <authorList>
            <person name="Julca I."/>
        </authorList>
    </citation>
    <scope>NUCLEOTIDE SEQUENCE</scope>
</reference>
<dbReference type="Pfam" id="PF14223">
    <property type="entry name" value="Retrotran_gag_2"/>
    <property type="match status" value="1"/>
</dbReference>
<accession>A0AAV1D4N6</accession>
<evidence type="ECO:0000313" key="2">
    <source>
        <dbReference type="EMBL" id="CAI9102481.1"/>
    </source>
</evidence>